<gene>
    <name evidence="2" type="ORF">MMAB1_2898</name>
</gene>
<sequence>MGALHSWRYRRVSTFAESQSIVLKPGSDEARCRMPDLDCSPAHPNRGPWWESLWGVGTGEGARPLPAGGYLKPPPGEKVHIDPSQPCPISTRGRTSPTSNLTTA</sequence>
<dbReference type="KEGG" id="mema:MMAB1_2898"/>
<proteinExistence type="predicted"/>
<dbReference type="EMBL" id="LT158599">
    <property type="protein sequence ID" value="CVK34111.1"/>
    <property type="molecule type" value="Genomic_DNA"/>
</dbReference>
<evidence type="ECO:0000256" key="1">
    <source>
        <dbReference type="SAM" id="MobiDB-lite"/>
    </source>
</evidence>
<protein>
    <submittedName>
        <fullName evidence="2">Uncharacterized protein</fullName>
    </submittedName>
</protein>
<evidence type="ECO:0000313" key="2">
    <source>
        <dbReference type="EMBL" id="CVK34111.1"/>
    </source>
</evidence>
<name>A0A0X3BPY1_9EURY</name>
<dbReference type="AlphaFoldDB" id="A0A0X3BPY1"/>
<organism evidence="2 3">
    <name type="scientific">Methanoculleus bourgensis</name>
    <dbReference type="NCBI Taxonomy" id="83986"/>
    <lineage>
        <taxon>Archaea</taxon>
        <taxon>Methanobacteriati</taxon>
        <taxon>Methanobacteriota</taxon>
        <taxon>Stenosarchaea group</taxon>
        <taxon>Methanomicrobia</taxon>
        <taxon>Methanomicrobiales</taxon>
        <taxon>Methanomicrobiaceae</taxon>
        <taxon>Methanoculleus</taxon>
    </lineage>
</organism>
<reference evidence="2 3" key="1">
    <citation type="submission" date="2016-01" db="EMBL/GenBank/DDBJ databases">
        <authorList>
            <person name="Manzoor S."/>
        </authorList>
    </citation>
    <scope>NUCLEOTIDE SEQUENCE [LARGE SCALE GENOMIC DNA]</scope>
    <source>
        <strain evidence="2">Methanoculleus sp MAB1</strain>
    </source>
</reference>
<evidence type="ECO:0000313" key="3">
    <source>
        <dbReference type="Proteomes" id="UP000069850"/>
    </source>
</evidence>
<dbReference type="Proteomes" id="UP000069850">
    <property type="component" value="Chromosome 1"/>
</dbReference>
<accession>A0A0X3BPY1</accession>
<feature type="compositionally biased region" description="Polar residues" evidence="1">
    <location>
        <begin position="92"/>
        <end position="104"/>
    </location>
</feature>
<feature type="region of interest" description="Disordered" evidence="1">
    <location>
        <begin position="61"/>
        <end position="104"/>
    </location>
</feature>